<dbReference type="AlphaFoldDB" id="A0A4Y2KEK9"/>
<name>A0A4Y2KEK9_ARAVE</name>
<reference evidence="1 2" key="1">
    <citation type="journal article" date="2019" name="Sci. Rep.">
        <title>Orb-weaving spider Araneus ventricosus genome elucidates the spidroin gene catalogue.</title>
        <authorList>
            <person name="Kono N."/>
            <person name="Nakamura H."/>
            <person name="Ohtoshi R."/>
            <person name="Moran D.A.P."/>
            <person name="Shinohara A."/>
            <person name="Yoshida Y."/>
            <person name="Fujiwara M."/>
            <person name="Mori M."/>
            <person name="Tomita M."/>
            <person name="Arakawa K."/>
        </authorList>
    </citation>
    <scope>NUCLEOTIDE SEQUENCE [LARGE SCALE GENOMIC DNA]</scope>
</reference>
<evidence type="ECO:0000313" key="2">
    <source>
        <dbReference type="Proteomes" id="UP000499080"/>
    </source>
</evidence>
<organism evidence="1 2">
    <name type="scientific">Araneus ventricosus</name>
    <name type="common">Orbweaver spider</name>
    <name type="synonym">Epeira ventricosa</name>
    <dbReference type="NCBI Taxonomy" id="182803"/>
    <lineage>
        <taxon>Eukaryota</taxon>
        <taxon>Metazoa</taxon>
        <taxon>Ecdysozoa</taxon>
        <taxon>Arthropoda</taxon>
        <taxon>Chelicerata</taxon>
        <taxon>Arachnida</taxon>
        <taxon>Araneae</taxon>
        <taxon>Araneomorphae</taxon>
        <taxon>Entelegynae</taxon>
        <taxon>Araneoidea</taxon>
        <taxon>Araneidae</taxon>
        <taxon>Araneus</taxon>
    </lineage>
</organism>
<sequence length="185" mass="20722">MFGALQRVPGSRHIIALRESFWMLNRDSSVKSTWPHCSGVQLRCSLAHCNRALTCAEDRGTQTKDRRTDSLPSCSLRDKFAGIWAFLQQQKAATPAVALLVSSGVWHSPVSRSTSSTFVLILLIMVPQPMDDTTMHIQLSGKRRLSCTSLQHTDRPSNASHRTNGFFYSCFPIWLSRIPGNCRCL</sequence>
<dbReference type="Proteomes" id="UP000499080">
    <property type="component" value="Unassembled WGS sequence"/>
</dbReference>
<dbReference type="EMBL" id="BGPR01004490">
    <property type="protein sequence ID" value="GBN00186.1"/>
    <property type="molecule type" value="Genomic_DNA"/>
</dbReference>
<gene>
    <name evidence="1" type="ORF">AVEN_3442_1</name>
</gene>
<accession>A0A4Y2KEK9</accession>
<comment type="caution">
    <text evidence="1">The sequence shown here is derived from an EMBL/GenBank/DDBJ whole genome shotgun (WGS) entry which is preliminary data.</text>
</comment>
<keyword evidence="2" id="KW-1185">Reference proteome</keyword>
<dbReference type="OrthoDB" id="6464838at2759"/>
<protein>
    <submittedName>
        <fullName evidence="1">Uncharacterized protein</fullName>
    </submittedName>
</protein>
<evidence type="ECO:0000313" key="1">
    <source>
        <dbReference type="EMBL" id="GBN00186.1"/>
    </source>
</evidence>
<proteinExistence type="predicted"/>